<feature type="signal peptide" evidence="2">
    <location>
        <begin position="1"/>
        <end position="17"/>
    </location>
</feature>
<proteinExistence type="predicted"/>
<feature type="chain" id="PRO_5009162467" evidence="2">
    <location>
        <begin position="18"/>
        <end position="597"/>
    </location>
</feature>
<sequence>MLWRSVLNLLLPLSAVCEELNSAAYEPRAIEYPYEETLDITPLPKNHLFTSFQFKLESEETEISPSSHVASYKAFPKSLAPILKTTNTRELHLRFGQGWWDSEHWGQLPNHGETAGGSGVEVWAVIESSDSAHAFKEWLKLVNLLSGLFCASLNFITEENTVFPLRSFLPKDDIPLFDQSNGLFLLRAALPSEPVCTENLTPFVKFLPTRGKEGLASLLDGHRIFESEWHMISIDVETVCDEEHSTCKYSMQQKVDAVVDVQRALRRVSNPIPKPVTGDELVCDSKKPIDAFQCFAINQKTKTKFSLNEIFGRTIKNGSHLGRKQSKVCVHALPHWNVFLVNNGDLFGTGDNCFDLDTGNYNILIKTDNTFEVMPVSPVPVLVSRSMTGYGLDKGGLRTVFQNNLDVEAQIIYLETLPWFMRIYLQSLTITGAEKDEVIKSIYYQPEIDRQRPTHLEFEIVLPPNSTITMAYQFDKSLLLIAEYPPDANHGFSVEPGMVRVFEPLDYQVRTSPDLLTLPTPDFSMPYNVIIFTATVMSLTFGTVFNLLFKRTVPEKDADLVSAELDPKVKIKAKIQNLKQRIRSILHKDTSTNEGKS</sequence>
<dbReference type="PANTHER" id="PTHR12959">
    <property type="entry name" value="GPI TRANSAMIDASE COMPONENT PIG-T-RELATED"/>
    <property type="match status" value="1"/>
</dbReference>
<dbReference type="RefSeq" id="XP_020068176.1">
    <property type="nucleotide sequence ID" value="XM_020215894.1"/>
</dbReference>
<evidence type="ECO:0000256" key="1">
    <source>
        <dbReference type="SAM" id="Phobius"/>
    </source>
</evidence>
<keyword evidence="1" id="KW-1133">Transmembrane helix</keyword>
<accession>A0A1E4RV34</accession>
<dbReference type="STRING" id="983966.A0A1E4RV34"/>
<reference evidence="3 4" key="1">
    <citation type="journal article" date="2016" name="Proc. Natl. Acad. Sci. U.S.A.">
        <title>Comparative genomics of biotechnologically important yeasts.</title>
        <authorList>
            <person name="Riley R."/>
            <person name="Haridas S."/>
            <person name="Wolfe K.H."/>
            <person name="Lopes M.R."/>
            <person name="Hittinger C.T."/>
            <person name="Goeker M."/>
            <person name="Salamov A.A."/>
            <person name="Wisecaver J.H."/>
            <person name="Long T.M."/>
            <person name="Calvey C.H."/>
            <person name="Aerts A.L."/>
            <person name="Barry K.W."/>
            <person name="Choi C."/>
            <person name="Clum A."/>
            <person name="Coughlan A.Y."/>
            <person name="Deshpande S."/>
            <person name="Douglass A.P."/>
            <person name="Hanson S.J."/>
            <person name="Klenk H.-P."/>
            <person name="LaButti K.M."/>
            <person name="Lapidus A."/>
            <person name="Lindquist E.A."/>
            <person name="Lipzen A.M."/>
            <person name="Meier-Kolthoff J.P."/>
            <person name="Ohm R.A."/>
            <person name="Otillar R.P."/>
            <person name="Pangilinan J.L."/>
            <person name="Peng Y."/>
            <person name="Rokas A."/>
            <person name="Rosa C.A."/>
            <person name="Scheuner C."/>
            <person name="Sibirny A.A."/>
            <person name="Slot J.C."/>
            <person name="Stielow J.B."/>
            <person name="Sun H."/>
            <person name="Kurtzman C.P."/>
            <person name="Blackwell M."/>
            <person name="Grigoriev I.V."/>
            <person name="Jeffries T.W."/>
        </authorList>
    </citation>
    <scope>NUCLEOTIDE SEQUENCE [LARGE SCALE GENOMIC DNA]</scope>
    <source>
        <strain evidence="4">ATCC 18201 / CBS 1600 / BCRC 20928 / JCM 3617 / NBRC 0987 / NRRL Y-1542</strain>
    </source>
</reference>
<dbReference type="AlphaFoldDB" id="A0A1E4RV34"/>
<evidence type="ECO:0000256" key="2">
    <source>
        <dbReference type="SAM" id="SignalP"/>
    </source>
</evidence>
<dbReference type="OMA" id="NHGHYIG"/>
<dbReference type="GO" id="GO:0016255">
    <property type="term" value="P:attachment of GPI anchor to protein"/>
    <property type="evidence" value="ECO:0007669"/>
    <property type="project" value="InterPro"/>
</dbReference>
<dbReference type="GeneID" id="30990290"/>
<keyword evidence="1" id="KW-0472">Membrane</keyword>
<keyword evidence="1" id="KW-0812">Transmembrane</keyword>
<dbReference type="Proteomes" id="UP000094389">
    <property type="component" value="Unassembled WGS sequence"/>
</dbReference>
<gene>
    <name evidence="3" type="ORF">CYBJADRAFT_169681</name>
</gene>
<dbReference type="InterPro" id="IPR007245">
    <property type="entry name" value="PIG-T"/>
</dbReference>
<evidence type="ECO:0000313" key="3">
    <source>
        <dbReference type="EMBL" id="ODV71137.1"/>
    </source>
</evidence>
<dbReference type="PANTHER" id="PTHR12959:SF11">
    <property type="entry name" value="GPI TRANSAMIDASE COMPONENT PIG-T"/>
    <property type="match status" value="1"/>
</dbReference>
<feature type="transmembrane region" description="Helical" evidence="1">
    <location>
        <begin position="527"/>
        <end position="549"/>
    </location>
</feature>
<organism evidence="3 4">
    <name type="scientific">Cyberlindnera jadinii (strain ATCC 18201 / CBS 1600 / BCRC 20928 / JCM 3617 / NBRC 0987 / NRRL Y-1542)</name>
    <name type="common">Torula yeast</name>
    <name type="synonym">Candida utilis</name>
    <dbReference type="NCBI Taxonomy" id="983966"/>
    <lineage>
        <taxon>Eukaryota</taxon>
        <taxon>Fungi</taxon>
        <taxon>Dikarya</taxon>
        <taxon>Ascomycota</taxon>
        <taxon>Saccharomycotina</taxon>
        <taxon>Saccharomycetes</taxon>
        <taxon>Phaffomycetales</taxon>
        <taxon>Phaffomycetaceae</taxon>
        <taxon>Cyberlindnera</taxon>
    </lineage>
</organism>
<keyword evidence="4" id="KW-1185">Reference proteome</keyword>
<dbReference type="Pfam" id="PF04113">
    <property type="entry name" value="Gpi16"/>
    <property type="match status" value="1"/>
</dbReference>
<keyword evidence="2" id="KW-0732">Signal</keyword>
<protein>
    <submittedName>
        <fullName evidence="3">Gpi16 subunit, GPI transamidase component</fullName>
    </submittedName>
</protein>
<dbReference type="EMBL" id="KV453944">
    <property type="protein sequence ID" value="ODV71137.1"/>
    <property type="molecule type" value="Genomic_DNA"/>
</dbReference>
<dbReference type="GO" id="GO:0042765">
    <property type="term" value="C:GPI-anchor transamidase complex"/>
    <property type="evidence" value="ECO:0007669"/>
    <property type="project" value="InterPro"/>
</dbReference>
<name>A0A1E4RV34_CYBJN</name>
<evidence type="ECO:0000313" key="4">
    <source>
        <dbReference type="Proteomes" id="UP000094389"/>
    </source>
</evidence>
<dbReference type="OrthoDB" id="331263at2759"/>